<name>A0A5C6BYX0_9BACT</name>
<dbReference type="OrthoDB" id="292619at2"/>
<dbReference type="RefSeq" id="WP_146597375.1">
    <property type="nucleotide sequence ID" value="NZ_SJPT01000015.1"/>
</dbReference>
<evidence type="ECO:0000313" key="3">
    <source>
        <dbReference type="EMBL" id="TWU17135.1"/>
    </source>
</evidence>
<keyword evidence="4" id="KW-1185">Reference proteome</keyword>
<accession>A0A5C6BYX0</accession>
<dbReference type="EMBL" id="SJPT01000015">
    <property type="protein sequence ID" value="TWU17135.1"/>
    <property type="molecule type" value="Genomic_DNA"/>
</dbReference>
<dbReference type="PROSITE" id="PS50914">
    <property type="entry name" value="BON"/>
    <property type="match status" value="1"/>
</dbReference>
<dbReference type="AlphaFoldDB" id="A0A5C6BYX0"/>
<evidence type="ECO:0000313" key="4">
    <source>
        <dbReference type="Proteomes" id="UP000316304"/>
    </source>
</evidence>
<sequence>MIHCIRNRRRASSRCTATALTRSLNPSLMTAALVILGLSCGTAQAQLFGSRTLGSPLRSDSGDRARGASVDGTNSGMLQGSERFLRGNRSRNDFVGSSRSDQTGFVGAGQAIGVGRVQSATEGLRIDAANTQRINRPLPRQPRRGMYYPRLEIAFDVSDDISLRTEVAPSLRIRQRVTKVAGDGIELTLADRTAVLRGTVESQHDADLAARLLSFEPGIDHIQNELQVRP</sequence>
<dbReference type="Proteomes" id="UP000316304">
    <property type="component" value="Unassembled WGS sequence"/>
</dbReference>
<evidence type="ECO:0000256" key="1">
    <source>
        <dbReference type="SAM" id="MobiDB-lite"/>
    </source>
</evidence>
<feature type="domain" description="BON" evidence="2">
    <location>
        <begin position="159"/>
        <end position="230"/>
    </location>
</feature>
<gene>
    <name evidence="3" type="ORF">Pla52o_54740</name>
</gene>
<reference evidence="3 4" key="1">
    <citation type="submission" date="2019-02" db="EMBL/GenBank/DDBJ databases">
        <title>Deep-cultivation of Planctomycetes and their phenomic and genomic characterization uncovers novel biology.</title>
        <authorList>
            <person name="Wiegand S."/>
            <person name="Jogler M."/>
            <person name="Boedeker C."/>
            <person name="Pinto D."/>
            <person name="Vollmers J."/>
            <person name="Rivas-Marin E."/>
            <person name="Kohn T."/>
            <person name="Peeters S.H."/>
            <person name="Heuer A."/>
            <person name="Rast P."/>
            <person name="Oberbeckmann S."/>
            <person name="Bunk B."/>
            <person name="Jeske O."/>
            <person name="Meyerdierks A."/>
            <person name="Storesund J.E."/>
            <person name="Kallscheuer N."/>
            <person name="Luecker S."/>
            <person name="Lage O.M."/>
            <person name="Pohl T."/>
            <person name="Merkel B.J."/>
            <person name="Hornburger P."/>
            <person name="Mueller R.-W."/>
            <person name="Bruemmer F."/>
            <person name="Labrenz M."/>
            <person name="Spormann A.M."/>
            <person name="Op Den Camp H."/>
            <person name="Overmann J."/>
            <person name="Amann R."/>
            <person name="Jetten M.S.M."/>
            <person name="Mascher T."/>
            <person name="Medema M.H."/>
            <person name="Devos D.P."/>
            <person name="Kaster A.-K."/>
            <person name="Ovreas L."/>
            <person name="Rohde M."/>
            <person name="Galperin M.Y."/>
            <person name="Jogler C."/>
        </authorList>
    </citation>
    <scope>NUCLEOTIDE SEQUENCE [LARGE SCALE GENOMIC DNA]</scope>
    <source>
        <strain evidence="3 4">Pla52o</strain>
    </source>
</reference>
<dbReference type="InterPro" id="IPR007055">
    <property type="entry name" value="BON_dom"/>
</dbReference>
<evidence type="ECO:0000259" key="2">
    <source>
        <dbReference type="PROSITE" id="PS50914"/>
    </source>
</evidence>
<comment type="caution">
    <text evidence="3">The sequence shown here is derived from an EMBL/GenBank/DDBJ whole genome shotgun (WGS) entry which is preliminary data.</text>
</comment>
<protein>
    <recommendedName>
        <fullName evidence="2">BON domain-containing protein</fullName>
    </recommendedName>
</protein>
<feature type="region of interest" description="Disordered" evidence="1">
    <location>
        <begin position="52"/>
        <end position="83"/>
    </location>
</feature>
<proteinExistence type="predicted"/>
<organism evidence="3 4">
    <name type="scientific">Novipirellula galeiformis</name>
    <dbReference type="NCBI Taxonomy" id="2528004"/>
    <lineage>
        <taxon>Bacteria</taxon>
        <taxon>Pseudomonadati</taxon>
        <taxon>Planctomycetota</taxon>
        <taxon>Planctomycetia</taxon>
        <taxon>Pirellulales</taxon>
        <taxon>Pirellulaceae</taxon>
        <taxon>Novipirellula</taxon>
    </lineage>
</organism>